<dbReference type="PANTHER" id="PTHR34979:SF1">
    <property type="entry name" value="INNER MEMBRANE PROTEIN YGAZ"/>
    <property type="match status" value="1"/>
</dbReference>
<evidence type="ECO:0000256" key="6">
    <source>
        <dbReference type="ARBA" id="ARBA00022989"/>
    </source>
</evidence>
<keyword evidence="4" id="KW-1003">Cell membrane</keyword>
<reference evidence="9 10" key="1">
    <citation type="submission" date="2020-08" db="EMBL/GenBank/DDBJ databases">
        <authorList>
            <person name="Liu C."/>
            <person name="Sun Q."/>
        </authorList>
    </citation>
    <scope>NUCLEOTIDE SEQUENCE [LARGE SCALE GENOMIC DNA]</scope>
    <source>
        <strain evidence="9 10">NSJ-57</strain>
    </source>
</reference>
<keyword evidence="5 8" id="KW-0812">Transmembrane</keyword>
<dbReference type="Proteomes" id="UP000515913">
    <property type="component" value="Chromosome"/>
</dbReference>
<name>A0A7G9GV72_9FUSO</name>
<keyword evidence="7 8" id="KW-0472">Membrane</keyword>
<evidence type="ECO:0000313" key="9">
    <source>
        <dbReference type="EMBL" id="QNM14704.1"/>
    </source>
</evidence>
<sequence>MSRCTDAFKVAFPRTVPILAGFLFLGMSYGFIMMEAGFPMIYPIVTSAVVFAGSLEFLFVEILRSPFNPLLIFFLTLMVNARHIFYGLSMLDKFKNTGWKKYFLIFGLCDETFSINCDVKLPPGIDRGWFMLHITWLNYSYWVGGATLGAILSHFVPLRIEGLDFVLTALFLVIFVEQWLSQKNHIPAIVGLLSSIFSFIVFRNILPRPDYFVVPAMIIMLLIFGILRRREKMND</sequence>
<evidence type="ECO:0000256" key="8">
    <source>
        <dbReference type="SAM" id="Phobius"/>
    </source>
</evidence>
<dbReference type="GO" id="GO:1903785">
    <property type="term" value="P:L-valine transmembrane transport"/>
    <property type="evidence" value="ECO:0007669"/>
    <property type="project" value="TreeGrafter"/>
</dbReference>
<comment type="similarity">
    <text evidence="2">Belongs to the AzlC family.</text>
</comment>
<keyword evidence="10" id="KW-1185">Reference proteome</keyword>
<gene>
    <name evidence="9" type="ORF">H9Q81_06940</name>
</gene>
<dbReference type="AlphaFoldDB" id="A0A7G9GV72"/>
<keyword evidence="3" id="KW-0813">Transport</keyword>
<proteinExistence type="inferred from homology"/>
<evidence type="ECO:0000256" key="3">
    <source>
        <dbReference type="ARBA" id="ARBA00022448"/>
    </source>
</evidence>
<feature type="transmembrane region" description="Helical" evidence="8">
    <location>
        <begin position="136"/>
        <end position="156"/>
    </location>
</feature>
<feature type="transmembrane region" description="Helical" evidence="8">
    <location>
        <begin position="187"/>
        <end position="205"/>
    </location>
</feature>
<evidence type="ECO:0000256" key="5">
    <source>
        <dbReference type="ARBA" id="ARBA00022692"/>
    </source>
</evidence>
<feature type="transmembrane region" description="Helical" evidence="8">
    <location>
        <begin position="211"/>
        <end position="227"/>
    </location>
</feature>
<keyword evidence="6 8" id="KW-1133">Transmembrane helix</keyword>
<feature type="transmembrane region" description="Helical" evidence="8">
    <location>
        <begin position="71"/>
        <end position="91"/>
    </location>
</feature>
<evidence type="ECO:0000256" key="2">
    <source>
        <dbReference type="ARBA" id="ARBA00010735"/>
    </source>
</evidence>
<feature type="transmembrane region" description="Helical" evidence="8">
    <location>
        <begin position="162"/>
        <end position="180"/>
    </location>
</feature>
<evidence type="ECO:0000256" key="1">
    <source>
        <dbReference type="ARBA" id="ARBA00004651"/>
    </source>
</evidence>
<dbReference type="EMBL" id="CP060637">
    <property type="protein sequence ID" value="QNM14704.1"/>
    <property type="molecule type" value="Genomic_DNA"/>
</dbReference>
<organism evidence="9 10">
    <name type="scientific">Fusobacterium hominis</name>
    <dbReference type="NCBI Taxonomy" id="2764326"/>
    <lineage>
        <taxon>Bacteria</taxon>
        <taxon>Fusobacteriati</taxon>
        <taxon>Fusobacteriota</taxon>
        <taxon>Fusobacteriia</taxon>
        <taxon>Fusobacteriales</taxon>
        <taxon>Fusobacteriaceae</taxon>
        <taxon>Fusobacterium</taxon>
    </lineage>
</organism>
<comment type="subcellular location">
    <subcellularLocation>
        <location evidence="1">Cell membrane</location>
        <topology evidence="1">Multi-pass membrane protein</topology>
    </subcellularLocation>
</comment>
<dbReference type="InterPro" id="IPR011606">
    <property type="entry name" value="Brnchd-chn_aa_trnsp_permease"/>
</dbReference>
<evidence type="ECO:0000256" key="4">
    <source>
        <dbReference type="ARBA" id="ARBA00022475"/>
    </source>
</evidence>
<evidence type="ECO:0000313" key="10">
    <source>
        <dbReference type="Proteomes" id="UP000515913"/>
    </source>
</evidence>
<evidence type="ECO:0000256" key="7">
    <source>
        <dbReference type="ARBA" id="ARBA00023136"/>
    </source>
</evidence>
<protein>
    <submittedName>
        <fullName evidence="9">AzlC family ABC transporter permease</fullName>
    </submittedName>
</protein>
<feature type="transmembrane region" description="Helical" evidence="8">
    <location>
        <begin position="41"/>
        <end position="59"/>
    </location>
</feature>
<dbReference type="PANTHER" id="PTHR34979">
    <property type="entry name" value="INNER MEMBRANE PROTEIN YGAZ"/>
    <property type="match status" value="1"/>
</dbReference>
<accession>A0A7G9GV72</accession>
<dbReference type="KEGG" id="fho:H9Q81_06940"/>
<dbReference type="Pfam" id="PF03591">
    <property type="entry name" value="AzlC"/>
    <property type="match status" value="1"/>
</dbReference>
<dbReference type="RefSeq" id="WP_101474255.1">
    <property type="nucleotide sequence ID" value="NZ_CP060637.1"/>
</dbReference>
<dbReference type="GO" id="GO:0005886">
    <property type="term" value="C:plasma membrane"/>
    <property type="evidence" value="ECO:0007669"/>
    <property type="project" value="UniProtKB-SubCell"/>
</dbReference>
<feature type="transmembrane region" description="Helical" evidence="8">
    <location>
        <begin position="16"/>
        <end position="34"/>
    </location>
</feature>